<dbReference type="InterPro" id="IPR029063">
    <property type="entry name" value="SAM-dependent_MTases_sf"/>
</dbReference>
<gene>
    <name evidence="1" type="ORF">METZ01_LOCUS209816</name>
</gene>
<dbReference type="SUPFAM" id="SSF53335">
    <property type="entry name" value="S-adenosyl-L-methionine-dependent methyltransferases"/>
    <property type="match status" value="1"/>
</dbReference>
<protein>
    <recommendedName>
        <fullName evidence="2">Methyltransferase domain-containing protein</fullName>
    </recommendedName>
</protein>
<feature type="non-terminal residue" evidence="1">
    <location>
        <position position="181"/>
    </location>
</feature>
<organism evidence="1">
    <name type="scientific">marine metagenome</name>
    <dbReference type="NCBI Taxonomy" id="408172"/>
    <lineage>
        <taxon>unclassified sequences</taxon>
        <taxon>metagenomes</taxon>
        <taxon>ecological metagenomes</taxon>
    </lineage>
</organism>
<accession>A0A382F2U3</accession>
<evidence type="ECO:0008006" key="2">
    <source>
        <dbReference type="Google" id="ProtNLM"/>
    </source>
</evidence>
<name>A0A382F2U3_9ZZZZ</name>
<proteinExistence type="predicted"/>
<dbReference type="AlphaFoldDB" id="A0A382F2U3"/>
<dbReference type="EMBL" id="UINC01047555">
    <property type="protein sequence ID" value="SVB56962.1"/>
    <property type="molecule type" value="Genomic_DNA"/>
</dbReference>
<sequence>MLSRKDIRNARWWEEPSEYFDIDRKLLQTAVAKKRLNPEDESKELKKAREEIRQRFMNKDSIKLHDKILYENIDNITDIERSSSWKNYIFLCINGERRCFQRMAFYESIIKSVVKPMLKYKEYLNVLDYGCGSSLFTRILSQDFENRVQTISADVCKPAVEFSISRNKLYNPKGAKGIIIE</sequence>
<reference evidence="1" key="1">
    <citation type="submission" date="2018-05" db="EMBL/GenBank/DDBJ databases">
        <authorList>
            <person name="Lanie J.A."/>
            <person name="Ng W.-L."/>
            <person name="Kazmierczak K.M."/>
            <person name="Andrzejewski T.M."/>
            <person name="Davidsen T.M."/>
            <person name="Wayne K.J."/>
            <person name="Tettelin H."/>
            <person name="Glass J.I."/>
            <person name="Rusch D."/>
            <person name="Podicherti R."/>
            <person name="Tsui H.-C.T."/>
            <person name="Winkler M.E."/>
        </authorList>
    </citation>
    <scope>NUCLEOTIDE SEQUENCE</scope>
</reference>
<evidence type="ECO:0000313" key="1">
    <source>
        <dbReference type="EMBL" id="SVB56962.1"/>
    </source>
</evidence>